<evidence type="ECO:0000313" key="3">
    <source>
        <dbReference type="Proteomes" id="UP000030647"/>
    </source>
</evidence>
<feature type="transmembrane region" description="Helical" evidence="1">
    <location>
        <begin position="7"/>
        <end position="27"/>
    </location>
</feature>
<organism evidence="2 3">
    <name type="scientific">Schleiferilactobacillus shenzhenensis LY-73</name>
    <dbReference type="NCBI Taxonomy" id="1231336"/>
    <lineage>
        <taxon>Bacteria</taxon>
        <taxon>Bacillati</taxon>
        <taxon>Bacillota</taxon>
        <taxon>Bacilli</taxon>
        <taxon>Lactobacillales</taxon>
        <taxon>Lactobacillaceae</taxon>
        <taxon>Schleiferilactobacillus</taxon>
    </lineage>
</organism>
<dbReference type="STRING" id="1231336.L248_3185"/>
<keyword evidence="3" id="KW-1185">Reference proteome</keyword>
<keyword evidence="1" id="KW-0472">Membrane</keyword>
<dbReference type="AlphaFoldDB" id="U4TT11"/>
<sequence>MHKNMISTYVMALTAFTAGFVAFTILLSRLGHYPLWVSIIGGVIGGGAVAYVEFYHLRQRAHIKAMVREYQLTSADLARITGQRESDFPIYKGELSLIVPKRRWGTIEHKLEAWATAKVVPNIKKK</sequence>
<evidence type="ECO:0000256" key="1">
    <source>
        <dbReference type="SAM" id="Phobius"/>
    </source>
</evidence>
<reference evidence="3" key="1">
    <citation type="journal article" date="2013" name="Genome Announc.">
        <title>Whole-Genome Sequencing of Lactobacillus shenzhenensis Strain LY-73T.</title>
        <authorList>
            <person name="Lin Z."/>
            <person name="Liu Z."/>
            <person name="Yang R."/>
            <person name="Zou Y."/>
            <person name="Wan D."/>
            <person name="Chen J."/>
            <person name="Guo M."/>
            <person name="Zhao J."/>
            <person name="Fang C."/>
            <person name="Yang R."/>
            <person name="Liu F."/>
        </authorList>
    </citation>
    <scope>NUCLEOTIDE SEQUENCE [LARGE SCALE GENOMIC DNA]</scope>
    <source>
        <strain evidence="3">LY-73</strain>
    </source>
</reference>
<dbReference type="eggNOG" id="ENOG50309WR">
    <property type="taxonomic scope" value="Bacteria"/>
</dbReference>
<evidence type="ECO:0000313" key="2">
    <source>
        <dbReference type="EMBL" id="ERL65023.1"/>
    </source>
</evidence>
<accession>U4TT11</accession>
<feature type="transmembrane region" description="Helical" evidence="1">
    <location>
        <begin position="33"/>
        <end position="54"/>
    </location>
</feature>
<gene>
    <name evidence="2" type="ORF">L248_3185</name>
</gene>
<dbReference type="HOGENOM" id="CLU_144735_0_0_9"/>
<keyword evidence="1" id="KW-0812">Transmembrane</keyword>
<dbReference type="RefSeq" id="WP_022529770.1">
    <property type="nucleotide sequence ID" value="NZ_KI271590.1"/>
</dbReference>
<keyword evidence="1" id="KW-1133">Transmembrane helix</keyword>
<name>U4TT11_9LACO</name>
<protein>
    <submittedName>
        <fullName evidence="2">Uncharacterized protein</fullName>
    </submittedName>
</protein>
<dbReference type="EMBL" id="KI271590">
    <property type="protein sequence ID" value="ERL65023.1"/>
    <property type="molecule type" value="Genomic_DNA"/>
</dbReference>
<proteinExistence type="predicted"/>
<dbReference type="OrthoDB" id="2301173at2"/>
<dbReference type="Proteomes" id="UP000030647">
    <property type="component" value="Unassembled WGS sequence"/>
</dbReference>